<feature type="coiled-coil region" evidence="1">
    <location>
        <begin position="109"/>
        <end position="136"/>
    </location>
</feature>
<protein>
    <submittedName>
        <fullName evidence="2">Uncharacterized protein</fullName>
    </submittedName>
</protein>
<evidence type="ECO:0000313" key="2">
    <source>
        <dbReference type="EMBL" id="AXL21878.1"/>
    </source>
</evidence>
<proteinExistence type="predicted"/>
<keyword evidence="1" id="KW-0175">Coiled coil</keyword>
<sequence length="137" mass="15347">MAKADYLIKFDADGNSGETHDAAFMSETDIAKYKEQGFIEVSTADYMNLLGNNADNQPYIRQNDGTYIPKPPYVPTPEEAQAAKLSALDNEYAAKLDENKSSIIVAATVDQDEEYADQLRQERQALQAEYVQKRSEL</sequence>
<evidence type="ECO:0000313" key="3">
    <source>
        <dbReference type="Proteomes" id="UP000254337"/>
    </source>
</evidence>
<accession>A0A346B185</accession>
<dbReference type="AlphaFoldDB" id="A0A346B185"/>
<dbReference type="RefSeq" id="WP_107196554.1">
    <property type="nucleotide sequence ID" value="NZ_CP029462.1"/>
</dbReference>
<dbReference type="EMBL" id="CP029462">
    <property type="protein sequence ID" value="AXL21878.1"/>
    <property type="molecule type" value="Genomic_DNA"/>
</dbReference>
<keyword evidence="3" id="KW-1185">Reference proteome</keyword>
<dbReference type="Proteomes" id="UP000254337">
    <property type="component" value="Chromosome"/>
</dbReference>
<dbReference type="KEGG" id="meg:DKB62_10050"/>
<name>A0A346B185_9FIRM</name>
<evidence type="ECO:0000256" key="1">
    <source>
        <dbReference type="SAM" id="Coils"/>
    </source>
</evidence>
<organism evidence="2 3">
    <name type="scientific">Megasphaera stantonii</name>
    <dbReference type="NCBI Taxonomy" id="2144175"/>
    <lineage>
        <taxon>Bacteria</taxon>
        <taxon>Bacillati</taxon>
        <taxon>Bacillota</taxon>
        <taxon>Negativicutes</taxon>
        <taxon>Veillonellales</taxon>
        <taxon>Veillonellaceae</taxon>
        <taxon>Megasphaera</taxon>
    </lineage>
</organism>
<gene>
    <name evidence="2" type="ORF">DKB62_10050</name>
</gene>
<reference evidence="2 3" key="1">
    <citation type="submission" date="2018-05" db="EMBL/GenBank/DDBJ databases">
        <title>Complete genome sequence of Megasphaera sp. AJH120T, isolated from the ceca of a chicken.</title>
        <authorList>
            <person name="Maki J."/>
            <person name="Looft T."/>
        </authorList>
    </citation>
    <scope>NUCLEOTIDE SEQUENCE [LARGE SCALE GENOMIC DNA]</scope>
    <source>
        <strain evidence="2 3">AJH120</strain>
    </source>
</reference>